<accession>A0ABV8LNG1</accession>
<dbReference type="InterPro" id="IPR009023">
    <property type="entry name" value="HMG_CoA_Rdtase_NAD(P)-bd_sf"/>
</dbReference>
<keyword evidence="3" id="KW-0521">NADP</keyword>
<evidence type="ECO:0000259" key="5">
    <source>
        <dbReference type="Pfam" id="PF01636"/>
    </source>
</evidence>
<dbReference type="InterPro" id="IPR023074">
    <property type="entry name" value="HMG_CoA_Rdtase_cat_sf"/>
</dbReference>
<dbReference type="PROSITE" id="PS00318">
    <property type="entry name" value="HMG_COA_REDUCTASE_2"/>
    <property type="match status" value="1"/>
</dbReference>
<dbReference type="RefSeq" id="WP_253753481.1">
    <property type="nucleotide sequence ID" value="NZ_JAMZDZ010000001.1"/>
</dbReference>
<dbReference type="Proteomes" id="UP001595816">
    <property type="component" value="Unassembled WGS sequence"/>
</dbReference>
<dbReference type="Pfam" id="PF00368">
    <property type="entry name" value="HMG-CoA_red"/>
    <property type="match status" value="1"/>
</dbReference>
<dbReference type="SUPFAM" id="SSF56112">
    <property type="entry name" value="Protein kinase-like (PK-like)"/>
    <property type="match status" value="1"/>
</dbReference>
<dbReference type="SUPFAM" id="SSF55035">
    <property type="entry name" value="NAD-binding domain of HMG-CoA reductase"/>
    <property type="match status" value="1"/>
</dbReference>
<keyword evidence="4" id="KW-0560">Oxidoreductase</keyword>
<protein>
    <recommendedName>
        <fullName evidence="2">hydroxymethylglutaryl-CoA reductase (NADPH)</fullName>
        <ecNumber evidence="2">1.1.1.34</ecNumber>
    </recommendedName>
</protein>
<dbReference type="PANTHER" id="PTHR10572:SF24">
    <property type="entry name" value="3-HYDROXY-3-METHYLGLUTARYL-COENZYME A REDUCTASE"/>
    <property type="match status" value="1"/>
</dbReference>
<dbReference type="Pfam" id="PF01636">
    <property type="entry name" value="APH"/>
    <property type="match status" value="1"/>
</dbReference>
<dbReference type="EMBL" id="JBHSAY010000009">
    <property type="protein sequence ID" value="MFC4132304.1"/>
    <property type="molecule type" value="Genomic_DNA"/>
</dbReference>
<dbReference type="InterPro" id="IPR011009">
    <property type="entry name" value="Kinase-like_dom_sf"/>
</dbReference>
<evidence type="ECO:0000313" key="7">
    <source>
        <dbReference type="Proteomes" id="UP001595816"/>
    </source>
</evidence>
<keyword evidence="7" id="KW-1185">Reference proteome</keyword>
<dbReference type="InterPro" id="IPR002575">
    <property type="entry name" value="Aminoglycoside_PTrfase"/>
</dbReference>
<evidence type="ECO:0000256" key="3">
    <source>
        <dbReference type="ARBA" id="ARBA00022857"/>
    </source>
</evidence>
<dbReference type="Gene3D" id="3.30.70.420">
    <property type="entry name" value="Hydroxymethylglutaryl-CoA reductase, class I/II, NAD/NADP-binding domain"/>
    <property type="match status" value="1"/>
</dbReference>
<dbReference type="InterPro" id="IPR002202">
    <property type="entry name" value="HMG_CoA_Rdtase"/>
</dbReference>
<dbReference type="PROSITE" id="PS50065">
    <property type="entry name" value="HMG_COA_REDUCTASE_4"/>
    <property type="match status" value="1"/>
</dbReference>
<proteinExistence type="inferred from homology"/>
<dbReference type="PANTHER" id="PTHR10572">
    <property type="entry name" value="3-HYDROXY-3-METHYLGLUTARYL-COENZYME A REDUCTASE"/>
    <property type="match status" value="1"/>
</dbReference>
<dbReference type="Gene3D" id="3.90.770.10">
    <property type="entry name" value="3-hydroxy-3-methylglutaryl-coenzyme A Reductase, Chain A, domain 2"/>
    <property type="match status" value="1"/>
</dbReference>
<evidence type="ECO:0000313" key="6">
    <source>
        <dbReference type="EMBL" id="MFC4132304.1"/>
    </source>
</evidence>
<feature type="domain" description="Aminoglycoside phosphotransferase" evidence="5">
    <location>
        <begin position="648"/>
        <end position="722"/>
    </location>
</feature>
<comment type="caution">
    <text evidence="6">The sequence shown here is derived from an EMBL/GenBank/DDBJ whole genome shotgun (WGS) entry which is preliminary data.</text>
</comment>
<gene>
    <name evidence="6" type="ORF">ACFOZ4_16990</name>
</gene>
<dbReference type="InterPro" id="IPR023076">
    <property type="entry name" value="HMG_CoA_Rdtase_CS"/>
</dbReference>
<dbReference type="CDD" id="cd00643">
    <property type="entry name" value="HMG-CoA_reductase_classI"/>
    <property type="match status" value="1"/>
</dbReference>
<evidence type="ECO:0000256" key="4">
    <source>
        <dbReference type="ARBA" id="ARBA00023002"/>
    </source>
</evidence>
<dbReference type="Gene3D" id="3.90.1200.10">
    <property type="match status" value="1"/>
</dbReference>
<dbReference type="InterPro" id="IPR004554">
    <property type="entry name" value="HMG_CoA_Rdtase_eu_arc"/>
</dbReference>
<reference evidence="7" key="1">
    <citation type="journal article" date="2019" name="Int. J. Syst. Evol. Microbiol.">
        <title>The Global Catalogue of Microorganisms (GCM) 10K type strain sequencing project: providing services to taxonomists for standard genome sequencing and annotation.</title>
        <authorList>
            <consortium name="The Broad Institute Genomics Platform"/>
            <consortium name="The Broad Institute Genome Sequencing Center for Infectious Disease"/>
            <person name="Wu L."/>
            <person name="Ma J."/>
        </authorList>
    </citation>
    <scope>NUCLEOTIDE SEQUENCE [LARGE SCALE GENOMIC DNA]</scope>
    <source>
        <strain evidence="7">CGMCC 4.7289</strain>
    </source>
</reference>
<name>A0ABV8LNG1_9ACTN</name>
<dbReference type="PRINTS" id="PR00071">
    <property type="entry name" value="HMGCOARDTASE"/>
</dbReference>
<dbReference type="SUPFAM" id="SSF56542">
    <property type="entry name" value="Substrate-binding domain of HMG-CoA reductase"/>
    <property type="match status" value="1"/>
</dbReference>
<evidence type="ECO:0000256" key="1">
    <source>
        <dbReference type="ARBA" id="ARBA00007661"/>
    </source>
</evidence>
<dbReference type="EC" id="1.1.1.34" evidence="2"/>
<comment type="similarity">
    <text evidence="1">Belongs to the HMG-CoA reductase family.</text>
</comment>
<evidence type="ECO:0000256" key="2">
    <source>
        <dbReference type="ARBA" id="ARBA00012999"/>
    </source>
</evidence>
<dbReference type="InterPro" id="IPR009029">
    <property type="entry name" value="HMG_CoA_Rdtase_sub-bd_dom_sf"/>
</dbReference>
<sequence>MTEATFDVIPGRGLHTEAARADRLEWLRAQSGSALASLGPGRIDARTLAGNIENFTATVEIPVGLAGPLLFDGGNVQGPIVAPLATTEGALVASVARGARAITLGGGVRTHVLAQRMTRAPVYGFADTAAAYAFTRWLAENTSQLRQRVGLVSRHANLVDVQPFQIGRYVHVRFAFETRDAAGQNMTTAATWSICTFINDSLADDPLLKPELFQIEGNLSGDKKVTQLSMIDGRGARVTAECFLDRATVAAVLKTTPEALDRAYRVGLLAALQAGMHGYTVNAANVIAALFVATGQDIACVHESSTAILGIEPHDDGILATMLLPNLIVGTVGGGTRLTQQRDMLTALGCAGEGNAGRLAEIVAGFALALDLSTAAAITSGQFADAHQRLGRPREVRWLRPADVTTGLLQTLLAPALPGAQVTSVTLGPAVQGSGIITDAVATGEQRKLLGVLPLDLIVHDGRSERELPLMAKLKPLDDEVVVAMARVASLCGDRVAQAWQRFAGLTGIKDAHLRELALYRADLPELASISPRCYGVFEDAGREAYALLLERLTRTEVVLLDTADRPELWATPMVEAAVDGIAPLHGRWLNDTDALLDRGWLGFVPGSEHVEKAAELWQALCDFNAAEHPDVVDAGAHRQITMLIDEAGGWLREQDALPKTLIHNDFSPRNIALRRNGLGLVAFDWELATVGLPQRDLAELLCFTLTPQATSEQLEHYLERHRRKVAGVAGVDLDPGQWRRGFRFAVQDLLMTRLQLYLMFHTHREQPFVPRVFRTARHLLQLTGDR</sequence>
<organism evidence="6 7">
    <name type="scientific">Hamadaea flava</name>
    <dbReference type="NCBI Taxonomy" id="1742688"/>
    <lineage>
        <taxon>Bacteria</taxon>
        <taxon>Bacillati</taxon>
        <taxon>Actinomycetota</taxon>
        <taxon>Actinomycetes</taxon>
        <taxon>Micromonosporales</taxon>
        <taxon>Micromonosporaceae</taxon>
        <taxon>Hamadaea</taxon>
    </lineage>
</organism>